<keyword evidence="1" id="KW-0472">Membrane</keyword>
<organism evidence="2 3">
    <name type="scientific">Vulgatibacter incomptus</name>
    <dbReference type="NCBI Taxonomy" id="1391653"/>
    <lineage>
        <taxon>Bacteria</taxon>
        <taxon>Pseudomonadati</taxon>
        <taxon>Myxococcota</taxon>
        <taxon>Myxococcia</taxon>
        <taxon>Myxococcales</taxon>
        <taxon>Cystobacterineae</taxon>
        <taxon>Vulgatibacteraceae</taxon>
        <taxon>Vulgatibacter</taxon>
    </lineage>
</organism>
<reference evidence="2 3" key="1">
    <citation type="submission" date="2015-08" db="EMBL/GenBank/DDBJ databases">
        <authorList>
            <person name="Babu N.S."/>
            <person name="Beckwith C.J."/>
            <person name="Beseler K.G."/>
            <person name="Brison A."/>
            <person name="Carone J.V."/>
            <person name="Caskin T.P."/>
            <person name="Diamond M."/>
            <person name="Durham M.E."/>
            <person name="Foxe J.M."/>
            <person name="Go M."/>
            <person name="Henderson B.A."/>
            <person name="Jones I.B."/>
            <person name="McGettigan J.A."/>
            <person name="Micheletti S.J."/>
            <person name="Nasrallah M.E."/>
            <person name="Ortiz D."/>
            <person name="Piller C.R."/>
            <person name="Privatt S.R."/>
            <person name="Schneider S.L."/>
            <person name="Sharp S."/>
            <person name="Smith T.C."/>
            <person name="Stanton J.D."/>
            <person name="Ullery H.E."/>
            <person name="Wilson R.J."/>
            <person name="Serrano M.G."/>
            <person name="Buck G."/>
            <person name="Lee V."/>
            <person name="Wang Y."/>
            <person name="Carvalho R."/>
            <person name="Voegtly L."/>
            <person name="Shi R."/>
            <person name="Duckworth R."/>
            <person name="Johnson A."/>
            <person name="Loviza R."/>
            <person name="Walstead R."/>
            <person name="Shah Z."/>
            <person name="Kiflezghi M."/>
            <person name="Wade K."/>
            <person name="Ball S.L."/>
            <person name="Bradley K.W."/>
            <person name="Asai D.J."/>
            <person name="Bowman C.A."/>
            <person name="Russell D.A."/>
            <person name="Pope W.H."/>
            <person name="Jacobs-Sera D."/>
            <person name="Hendrix R.W."/>
            <person name="Hatfull G.F."/>
        </authorList>
    </citation>
    <scope>NUCLEOTIDE SEQUENCE [LARGE SCALE GENOMIC DNA]</scope>
    <source>
        <strain evidence="2 3">DSM 27710</strain>
    </source>
</reference>
<name>A0A0K1PEN4_9BACT</name>
<proteinExistence type="predicted"/>
<sequence>MTTFGTEPADATDAVHERVALPFHFTGNASEYFRIWIVNVALSIVTLGIYSAWAKVRNKQYFYRHTWLDGASFDYLADPRKILKGRILVAAALGVMAVSKQYSAGLYLLLAFLLMLATPWVLVKAFRFSMRNSAWRNVRFSFRGTTSQAAGEYLPGMAITMVTLGIGAPWLQWRITRFVVESSTFGKLPMRFRTRAMDFARAYWGGAALLGLMIGILVGSTVGFMASLDDASRKWALNLIALPAAASYFVAIVFIKTRLANLVWGGIEIGEHRLASAQKFRQVLWLQFTNILAIVCTLGLAVPWARVRNHRYRLEKLTFHAAGPLIVAAAAAQEGDGAVGDALHDLGDFDIGFG</sequence>
<dbReference type="Proteomes" id="UP000055590">
    <property type="component" value="Chromosome"/>
</dbReference>
<dbReference type="EMBL" id="CP012332">
    <property type="protein sequence ID" value="AKU91962.1"/>
    <property type="molecule type" value="Genomic_DNA"/>
</dbReference>
<feature type="transmembrane region" description="Helical" evidence="1">
    <location>
        <begin position="284"/>
        <end position="305"/>
    </location>
</feature>
<evidence type="ECO:0000313" key="2">
    <source>
        <dbReference type="EMBL" id="AKU91962.1"/>
    </source>
</evidence>
<keyword evidence="3" id="KW-1185">Reference proteome</keyword>
<keyword evidence="1" id="KW-0812">Transmembrane</keyword>
<dbReference type="Pfam" id="PF05987">
    <property type="entry name" value="DUF898"/>
    <property type="match status" value="1"/>
</dbReference>
<feature type="transmembrane region" description="Helical" evidence="1">
    <location>
        <begin position="202"/>
        <end position="228"/>
    </location>
</feature>
<protein>
    <submittedName>
        <fullName evidence="2">Putative membrane protein</fullName>
    </submittedName>
</protein>
<dbReference type="InterPro" id="IPR010295">
    <property type="entry name" value="DUF898"/>
</dbReference>
<feature type="transmembrane region" description="Helical" evidence="1">
    <location>
        <begin position="153"/>
        <end position="173"/>
    </location>
</feature>
<feature type="transmembrane region" description="Helical" evidence="1">
    <location>
        <begin position="33"/>
        <end position="54"/>
    </location>
</feature>
<dbReference type="STRING" id="1391653.AKJ08_2349"/>
<feature type="transmembrane region" description="Helical" evidence="1">
    <location>
        <begin position="235"/>
        <end position="255"/>
    </location>
</feature>
<gene>
    <name evidence="2" type="ORF">AKJ08_2349</name>
</gene>
<accession>A0A0K1PEN4</accession>
<dbReference type="KEGG" id="vin:AKJ08_2349"/>
<evidence type="ECO:0000313" key="3">
    <source>
        <dbReference type="Proteomes" id="UP000055590"/>
    </source>
</evidence>
<feature type="transmembrane region" description="Helical" evidence="1">
    <location>
        <begin position="104"/>
        <end position="123"/>
    </location>
</feature>
<keyword evidence="1" id="KW-1133">Transmembrane helix</keyword>
<evidence type="ECO:0000256" key="1">
    <source>
        <dbReference type="SAM" id="Phobius"/>
    </source>
</evidence>
<dbReference type="AlphaFoldDB" id="A0A0K1PEN4"/>